<keyword evidence="1 2" id="KW-0690">Ribosome biogenesis</keyword>
<comment type="subcellular location">
    <subcellularLocation>
        <location evidence="2">Cytoplasm</location>
    </subcellularLocation>
</comment>
<dbReference type="HAMAP" id="MF_00003">
    <property type="entry name" value="RbfA"/>
    <property type="match status" value="1"/>
</dbReference>
<dbReference type="Pfam" id="PF02033">
    <property type="entry name" value="RBFA"/>
    <property type="match status" value="1"/>
</dbReference>
<dbReference type="InterPro" id="IPR000238">
    <property type="entry name" value="RbfA"/>
</dbReference>
<reference evidence="4 5" key="1">
    <citation type="submission" date="2019-05" db="EMBL/GenBank/DDBJ databases">
        <title>Nakamurella sp. N5BH11, whole genome shotgun sequence.</title>
        <authorList>
            <person name="Tuo L."/>
        </authorList>
    </citation>
    <scope>NUCLEOTIDE SEQUENCE [LARGE SCALE GENOMIC DNA]</scope>
    <source>
        <strain evidence="4 5">N5BH11</strain>
    </source>
</reference>
<dbReference type="GO" id="GO:0005829">
    <property type="term" value="C:cytosol"/>
    <property type="evidence" value="ECO:0007669"/>
    <property type="project" value="TreeGrafter"/>
</dbReference>
<evidence type="ECO:0000256" key="1">
    <source>
        <dbReference type="ARBA" id="ARBA00022517"/>
    </source>
</evidence>
<comment type="subunit">
    <text evidence="2">Monomer. Binds 30S ribosomal subunits, but not 50S ribosomal subunits or 70S ribosomes.</text>
</comment>
<evidence type="ECO:0000256" key="3">
    <source>
        <dbReference type="SAM" id="MobiDB-lite"/>
    </source>
</evidence>
<name>A0A4U6QLC8_9ACTN</name>
<dbReference type="InterPro" id="IPR015946">
    <property type="entry name" value="KH_dom-like_a/b"/>
</dbReference>
<comment type="similarity">
    <text evidence="2">Belongs to the RbfA family.</text>
</comment>
<dbReference type="Gene3D" id="3.30.300.20">
    <property type="match status" value="1"/>
</dbReference>
<dbReference type="GO" id="GO:0043024">
    <property type="term" value="F:ribosomal small subunit binding"/>
    <property type="evidence" value="ECO:0007669"/>
    <property type="project" value="TreeGrafter"/>
</dbReference>
<dbReference type="PROSITE" id="PS01319">
    <property type="entry name" value="RBFA"/>
    <property type="match status" value="1"/>
</dbReference>
<feature type="region of interest" description="Disordered" evidence="3">
    <location>
        <begin position="122"/>
        <end position="168"/>
    </location>
</feature>
<keyword evidence="2" id="KW-0963">Cytoplasm</keyword>
<accession>A0A4U6QLC8</accession>
<dbReference type="OrthoDB" id="307788at2"/>
<dbReference type="PANTHER" id="PTHR33515">
    <property type="entry name" value="RIBOSOME-BINDING FACTOR A, CHLOROPLASTIC-RELATED"/>
    <property type="match status" value="1"/>
</dbReference>
<dbReference type="SUPFAM" id="SSF89919">
    <property type="entry name" value="Ribosome-binding factor A, RbfA"/>
    <property type="match status" value="1"/>
</dbReference>
<organism evidence="4 5">
    <name type="scientific">Nakamurella flava</name>
    <dbReference type="NCBI Taxonomy" id="2576308"/>
    <lineage>
        <taxon>Bacteria</taxon>
        <taxon>Bacillati</taxon>
        <taxon>Actinomycetota</taxon>
        <taxon>Actinomycetes</taxon>
        <taxon>Nakamurellales</taxon>
        <taxon>Nakamurellaceae</taxon>
        <taxon>Nakamurella</taxon>
    </lineage>
</organism>
<evidence type="ECO:0000313" key="4">
    <source>
        <dbReference type="EMBL" id="TKV60966.1"/>
    </source>
</evidence>
<sequence length="168" mass="17742">MVDSARARRLAKRIMTIVATELQHQVKDPRLAMVTITAVTVTPDLRDATVYYTVYGDADEVAGTATALASATGVLRSAVGAQTGIKFTPTLSFAIDTVPDTAHHIDELLAAARRADAEVAERAAGATYAGEADPYKAPRVAEADDDEQTERDGVDDGASPRLDAAAER</sequence>
<comment type="function">
    <text evidence="2">One of several proteins that assist in the late maturation steps of the functional core of the 30S ribosomal subunit. Associates with free 30S ribosomal subunits (but not with 30S subunits that are part of 70S ribosomes or polysomes). Required for efficient processing of 16S rRNA. May interact with the 5'-terminal helix region of 16S rRNA.</text>
</comment>
<comment type="caution">
    <text evidence="4">The sequence shown here is derived from an EMBL/GenBank/DDBJ whole genome shotgun (WGS) entry which is preliminary data.</text>
</comment>
<feature type="compositionally biased region" description="Acidic residues" evidence="3">
    <location>
        <begin position="143"/>
        <end position="155"/>
    </location>
</feature>
<keyword evidence="5" id="KW-1185">Reference proteome</keyword>
<dbReference type="InterPro" id="IPR020053">
    <property type="entry name" value="Ribosome-bd_factorA_CS"/>
</dbReference>
<dbReference type="PANTHER" id="PTHR33515:SF1">
    <property type="entry name" value="RIBOSOME-BINDING FACTOR A, CHLOROPLASTIC-RELATED"/>
    <property type="match status" value="1"/>
</dbReference>
<gene>
    <name evidence="2 4" type="primary">rbfA</name>
    <name evidence="4" type="ORF">FDO65_04735</name>
</gene>
<evidence type="ECO:0000313" key="5">
    <source>
        <dbReference type="Proteomes" id="UP000306985"/>
    </source>
</evidence>
<dbReference type="GO" id="GO:0030490">
    <property type="term" value="P:maturation of SSU-rRNA"/>
    <property type="evidence" value="ECO:0007669"/>
    <property type="project" value="UniProtKB-UniRule"/>
</dbReference>
<dbReference type="RefSeq" id="WP_137448269.1">
    <property type="nucleotide sequence ID" value="NZ_SZZH01000001.1"/>
</dbReference>
<dbReference type="AlphaFoldDB" id="A0A4U6QLC8"/>
<proteinExistence type="inferred from homology"/>
<evidence type="ECO:0000256" key="2">
    <source>
        <dbReference type="HAMAP-Rule" id="MF_00003"/>
    </source>
</evidence>
<protein>
    <recommendedName>
        <fullName evidence="2">Ribosome-binding factor A</fullName>
    </recommendedName>
</protein>
<dbReference type="InterPro" id="IPR023799">
    <property type="entry name" value="RbfA_dom_sf"/>
</dbReference>
<feature type="compositionally biased region" description="Basic and acidic residues" evidence="3">
    <location>
        <begin position="133"/>
        <end position="142"/>
    </location>
</feature>
<dbReference type="NCBIfam" id="TIGR00082">
    <property type="entry name" value="rbfA"/>
    <property type="match status" value="1"/>
</dbReference>
<dbReference type="EMBL" id="SZZH01000001">
    <property type="protein sequence ID" value="TKV60966.1"/>
    <property type="molecule type" value="Genomic_DNA"/>
</dbReference>
<feature type="compositionally biased region" description="Low complexity" evidence="3">
    <location>
        <begin position="122"/>
        <end position="132"/>
    </location>
</feature>
<dbReference type="Proteomes" id="UP000306985">
    <property type="component" value="Unassembled WGS sequence"/>
</dbReference>